<dbReference type="SUPFAM" id="SSF56801">
    <property type="entry name" value="Acetyl-CoA synthetase-like"/>
    <property type="match status" value="1"/>
</dbReference>
<dbReference type="InterPro" id="IPR025110">
    <property type="entry name" value="AMP-bd_C"/>
</dbReference>
<sequence length="525" mass="55052">MTAPGPSVPKPPNVSALPALLTRSARAHGDRTAVREGTASLTYAQLDDRAARFAALLRSRGLRPGDRVAVALPNVLRFPVVYYGTLYAGAVVVPLNPLLKAGELEFALRDSGARLLVAAPAGADEASAAAARTGAECLVAHPPAWDGLLRAQDPSAGAAAGAAADDTAVILYTSGTTGTPKGAELTHRNLVTNALTTARTLLRLTPDDVLFGGLPLFHAFGQTCALNAATAAGAALSLLPRFQPDRALETLRRDDVTVFLGVPTMYTALLRAGVGPALPRLRLGVSGGASLPVELLHAAERELGVTVLEGYGLSETSPVACFNPPDRPRKPGSIGLPVEGVELCLFGPDGRPTGPGEVGELAVRGENVMKGYWRRPDATAAAFRDGWFLTGDLARVDEDGYHFVVDRKKDLIIRGGYNVYPREIEEVLYTHPEVVEAAVVGVPHPELGEEVAAVVTLRTDSGPAPEALVSYVKERVAAYKYPRIVRIAATLPKGPTGKILRREIVVQDDVSRTGAPVTTPSGAGG</sequence>
<dbReference type="KEGG" id="sxn:IAG42_02440"/>
<dbReference type="Gene3D" id="3.40.50.12780">
    <property type="entry name" value="N-terminal domain of ligase-like"/>
    <property type="match status" value="1"/>
</dbReference>
<dbReference type="Pfam" id="PF00501">
    <property type="entry name" value="AMP-binding"/>
    <property type="match status" value="1"/>
</dbReference>
<dbReference type="InterPro" id="IPR045851">
    <property type="entry name" value="AMP-bd_C_sf"/>
</dbReference>
<dbReference type="GO" id="GO:0016877">
    <property type="term" value="F:ligase activity, forming carbon-sulfur bonds"/>
    <property type="evidence" value="ECO:0007669"/>
    <property type="project" value="UniProtKB-ARBA"/>
</dbReference>
<dbReference type="CDD" id="cd05936">
    <property type="entry name" value="FC-FACS_FadD_like"/>
    <property type="match status" value="1"/>
</dbReference>
<proteinExistence type="predicted"/>
<dbReference type="Gene3D" id="3.30.300.30">
    <property type="match status" value="1"/>
</dbReference>
<keyword evidence="3" id="KW-0436">Ligase</keyword>
<dbReference type="AlphaFoldDB" id="A0A7H1B1I4"/>
<dbReference type="RefSeq" id="WP_188335344.1">
    <property type="nucleotide sequence ID" value="NZ_CP061281.1"/>
</dbReference>
<evidence type="ECO:0000259" key="1">
    <source>
        <dbReference type="Pfam" id="PF00501"/>
    </source>
</evidence>
<dbReference type="PANTHER" id="PTHR43767:SF12">
    <property type="entry name" value="AMP-DEPENDENT SYNTHETASE AND LIGASE"/>
    <property type="match status" value="1"/>
</dbReference>
<evidence type="ECO:0000313" key="4">
    <source>
        <dbReference type="Proteomes" id="UP000516428"/>
    </source>
</evidence>
<feature type="domain" description="AMP-binding enzyme C-terminal" evidence="2">
    <location>
        <begin position="423"/>
        <end position="498"/>
    </location>
</feature>
<dbReference type="InterPro" id="IPR000873">
    <property type="entry name" value="AMP-dep_synth/lig_dom"/>
</dbReference>
<evidence type="ECO:0000259" key="2">
    <source>
        <dbReference type="Pfam" id="PF13193"/>
    </source>
</evidence>
<dbReference type="PROSITE" id="PS00455">
    <property type="entry name" value="AMP_BINDING"/>
    <property type="match status" value="1"/>
</dbReference>
<evidence type="ECO:0000313" key="3">
    <source>
        <dbReference type="EMBL" id="QNS02589.1"/>
    </source>
</evidence>
<feature type="domain" description="AMP-dependent synthetase/ligase" evidence="1">
    <location>
        <begin position="22"/>
        <end position="373"/>
    </location>
</feature>
<organism evidence="3 4">
    <name type="scientific">Streptomyces xanthii</name>
    <dbReference type="NCBI Taxonomy" id="2768069"/>
    <lineage>
        <taxon>Bacteria</taxon>
        <taxon>Bacillati</taxon>
        <taxon>Actinomycetota</taxon>
        <taxon>Actinomycetes</taxon>
        <taxon>Kitasatosporales</taxon>
        <taxon>Streptomycetaceae</taxon>
        <taxon>Streptomyces</taxon>
    </lineage>
</organism>
<gene>
    <name evidence="3" type="ORF">IAG42_02440</name>
</gene>
<accession>A0A7H1B1I4</accession>
<dbReference type="EMBL" id="CP061281">
    <property type="protein sequence ID" value="QNS02589.1"/>
    <property type="molecule type" value="Genomic_DNA"/>
</dbReference>
<dbReference type="InterPro" id="IPR042099">
    <property type="entry name" value="ANL_N_sf"/>
</dbReference>
<keyword evidence="4" id="KW-1185">Reference proteome</keyword>
<dbReference type="InterPro" id="IPR050237">
    <property type="entry name" value="ATP-dep_AMP-bd_enzyme"/>
</dbReference>
<dbReference type="InterPro" id="IPR020845">
    <property type="entry name" value="AMP-binding_CS"/>
</dbReference>
<dbReference type="PANTHER" id="PTHR43767">
    <property type="entry name" value="LONG-CHAIN-FATTY-ACID--COA LIGASE"/>
    <property type="match status" value="1"/>
</dbReference>
<name>A0A7H1B1I4_9ACTN</name>
<protein>
    <submittedName>
        <fullName evidence="3">Long-chain fatty acid--CoA ligase</fullName>
    </submittedName>
</protein>
<dbReference type="Pfam" id="PF13193">
    <property type="entry name" value="AMP-binding_C"/>
    <property type="match status" value="1"/>
</dbReference>
<dbReference type="Proteomes" id="UP000516428">
    <property type="component" value="Chromosome"/>
</dbReference>
<reference evidence="3 4" key="1">
    <citation type="submission" date="2020-09" db="EMBL/GenBank/DDBJ databases">
        <title>A novel species.</title>
        <authorList>
            <person name="Gao J."/>
        </authorList>
    </citation>
    <scope>NUCLEOTIDE SEQUENCE [LARGE SCALE GENOMIC DNA]</scope>
    <source>
        <strain evidence="3 4">CRXT-Y-14</strain>
    </source>
</reference>